<sequence length="684" mass="74197">MAAALVRDNGGTGTGTLQPAHSATPTSQDVAVLSYRWRIRGKQESIDDFRTWLHDCGQEGYEITELDGDEGDRDVDWSLANGHDIQIEVAAWLLWLYVNNVAQYVWVDQMCVPQDADLEVKMGHIKDSPAIYTAGKVYVLLAPVVDYASGRIMNAKDARAIVSKYKGEMDSYRGASFLSRSAVKCLLVNNSYMRRVWTIQEAVAARDLTVWPLMGTGEVNSYQSIYVVDWPEFNAWNGHPKLGPLYLKFDDAALNEYYEGDYTGLMRVLRDRPDDGIGYLAMAAKDLMWITMDRNGLVNDIKKADSAARRAWVVLNNHQIQSARSFLPEDRVLALVPLVDYPAWRRATQGVPARQLVQASVAWAYGVMAEGWERGELGDKRTWSLRLYNAPRCTARGLELLQPRRNLGNTTAIHGTTPDWEAQIPPAGGKLVLTAPPEHPDAGVTAALETLGALSAAPLELDVLASFLMPHPGQAKYWGEGPWKHVRDAIETDEVFRLSVQWALEPWRDPALGLDVERAAVVVVSGGSLPRPLAIVFGVHAGEDAPSRGQAMLAFEVARPLLDSLIESLGQQALGRLTQPLVAASAGVTPTAPPPPPPPEPEVVPEPTEPDWQVVSVRQPEEADGAAAAGPVDTGLAAPKEGTAITKGGEPGAVQYSGTEVAAGAGRAPVVDGEEGPCKGCVVC</sequence>
<evidence type="ECO:0000259" key="2">
    <source>
        <dbReference type="Pfam" id="PF06985"/>
    </source>
</evidence>
<name>A0A835YEA9_9CHLO</name>
<evidence type="ECO:0000313" key="4">
    <source>
        <dbReference type="Proteomes" id="UP000612055"/>
    </source>
</evidence>
<feature type="compositionally biased region" description="Polar residues" evidence="1">
    <location>
        <begin position="15"/>
        <end position="25"/>
    </location>
</feature>
<dbReference type="InterPro" id="IPR010730">
    <property type="entry name" value="HET"/>
</dbReference>
<evidence type="ECO:0000313" key="3">
    <source>
        <dbReference type="EMBL" id="KAG2501270.1"/>
    </source>
</evidence>
<feature type="compositionally biased region" description="Pro residues" evidence="1">
    <location>
        <begin position="591"/>
        <end position="604"/>
    </location>
</feature>
<proteinExistence type="predicted"/>
<feature type="domain" description="Heterokaryon incompatibility" evidence="2">
    <location>
        <begin position="68"/>
        <end position="201"/>
    </location>
</feature>
<protein>
    <recommendedName>
        <fullName evidence="2">Heterokaryon incompatibility domain-containing protein</fullName>
    </recommendedName>
</protein>
<organism evidence="3 4">
    <name type="scientific">Edaphochlamys debaryana</name>
    <dbReference type="NCBI Taxonomy" id="47281"/>
    <lineage>
        <taxon>Eukaryota</taxon>
        <taxon>Viridiplantae</taxon>
        <taxon>Chlorophyta</taxon>
        <taxon>core chlorophytes</taxon>
        <taxon>Chlorophyceae</taxon>
        <taxon>CS clade</taxon>
        <taxon>Chlamydomonadales</taxon>
        <taxon>Chlamydomonadales incertae sedis</taxon>
        <taxon>Edaphochlamys</taxon>
    </lineage>
</organism>
<dbReference type="AlphaFoldDB" id="A0A835YEA9"/>
<dbReference type="OrthoDB" id="194358at2759"/>
<keyword evidence="4" id="KW-1185">Reference proteome</keyword>
<accession>A0A835YEA9</accession>
<dbReference type="EMBL" id="JAEHOE010000002">
    <property type="protein sequence ID" value="KAG2501270.1"/>
    <property type="molecule type" value="Genomic_DNA"/>
</dbReference>
<comment type="caution">
    <text evidence="3">The sequence shown here is derived from an EMBL/GenBank/DDBJ whole genome shotgun (WGS) entry which is preliminary data.</text>
</comment>
<evidence type="ECO:0000256" key="1">
    <source>
        <dbReference type="SAM" id="MobiDB-lite"/>
    </source>
</evidence>
<dbReference type="Pfam" id="PF06985">
    <property type="entry name" value="HET"/>
    <property type="match status" value="1"/>
</dbReference>
<feature type="region of interest" description="Disordered" evidence="1">
    <location>
        <begin position="586"/>
        <end position="608"/>
    </location>
</feature>
<reference evidence="3" key="1">
    <citation type="journal article" date="2020" name="bioRxiv">
        <title>Comparative genomics of Chlamydomonas.</title>
        <authorList>
            <person name="Craig R.J."/>
            <person name="Hasan A.R."/>
            <person name="Ness R.W."/>
            <person name="Keightley P.D."/>
        </authorList>
    </citation>
    <scope>NUCLEOTIDE SEQUENCE</scope>
    <source>
        <strain evidence="3">CCAP 11/70</strain>
    </source>
</reference>
<feature type="region of interest" description="Disordered" evidence="1">
    <location>
        <begin position="1"/>
        <end position="25"/>
    </location>
</feature>
<dbReference type="Proteomes" id="UP000612055">
    <property type="component" value="Unassembled WGS sequence"/>
</dbReference>
<gene>
    <name evidence="3" type="ORF">HYH03_001076</name>
</gene>